<evidence type="ECO:0000313" key="1">
    <source>
        <dbReference type="EMBL" id="CAA38828.1"/>
    </source>
</evidence>
<reference evidence="1 2" key="1">
    <citation type="journal article" date="1990" name="Curr. Genet.">
        <title>The complete DNA sequence of the mitochondrial genome of Podospora anserina.</title>
        <authorList>
            <person name="Cummings D.J."/>
            <person name="McNally K.L."/>
            <person name="Domenico J.M."/>
            <person name="Matsuura E.T."/>
        </authorList>
    </citation>
    <scope>NUCLEOTIDE SEQUENCE [LARGE SCALE GENOMIC DNA]</scope>
    <source>
        <strain evidence="2">s</strain>
    </source>
</reference>
<dbReference type="AlphaFoldDB" id="Q02662"/>
<proteinExistence type="predicted"/>
<sequence length="163" mass="18456">LSLLIGSKILCSILNLQAIFLFFAPFSNLVCKTEKLPSESINPLNQLSLDKELTFKGNLYILALWFLFNQSINAYNWCIFGVLNSPFIKLTIFFNPITGETTNTQALSCNLYLIKPEPINSNNFLANGSFFIPKVIQNLGFCLLAKPDFWIHIWPSPSYKPAK</sequence>
<keyword evidence="2" id="KW-1185">Reference proteome</keyword>
<protein>
    <submittedName>
        <fullName evidence="1">Complete mitochondrial genome</fullName>
    </submittedName>
</protein>
<evidence type="ECO:0000313" key="2">
    <source>
        <dbReference type="Proteomes" id="UP000001197"/>
    </source>
</evidence>
<geneLocation type="mitochondrion" evidence="1"/>
<organism evidence="1 2">
    <name type="scientific">Podospora anserina (strain S / ATCC MYA-4624 / DSM 980 / FGSC 10383)</name>
    <name type="common">Pleurage anserina</name>
    <dbReference type="NCBI Taxonomy" id="515849"/>
    <lineage>
        <taxon>Eukaryota</taxon>
        <taxon>Fungi</taxon>
        <taxon>Dikarya</taxon>
        <taxon>Ascomycota</taxon>
        <taxon>Pezizomycotina</taxon>
        <taxon>Sordariomycetes</taxon>
        <taxon>Sordariomycetidae</taxon>
        <taxon>Sordariales</taxon>
        <taxon>Podosporaceae</taxon>
        <taxon>Podospora</taxon>
        <taxon>Podospora anserina</taxon>
    </lineage>
</organism>
<keyword evidence="1" id="KW-0496">Mitochondrion</keyword>
<accession>Q02662</accession>
<feature type="non-terminal residue" evidence="1">
    <location>
        <position position="1"/>
    </location>
</feature>
<name>Q02662_PODAN</name>
<dbReference type="InParanoid" id="Q02662"/>
<dbReference type="EMBL" id="X55026">
    <property type="protein sequence ID" value="CAA38828.1"/>
    <property type="molecule type" value="Genomic_DNA"/>
</dbReference>
<dbReference type="Proteomes" id="UP000001197">
    <property type="component" value="Mitochondrion"/>
</dbReference>